<dbReference type="Proteomes" id="UP000654471">
    <property type="component" value="Unassembled WGS sequence"/>
</dbReference>
<comment type="caution">
    <text evidence="2">The sequence shown here is derived from an EMBL/GenBank/DDBJ whole genome shotgun (WGS) entry which is preliminary data.</text>
</comment>
<evidence type="ECO:0000313" key="3">
    <source>
        <dbReference type="Proteomes" id="UP000654471"/>
    </source>
</evidence>
<organism evidence="2 3">
    <name type="scientific">Streptomyces albospinus</name>
    <dbReference type="NCBI Taxonomy" id="285515"/>
    <lineage>
        <taxon>Bacteria</taxon>
        <taxon>Bacillati</taxon>
        <taxon>Actinomycetota</taxon>
        <taxon>Actinomycetes</taxon>
        <taxon>Kitasatosporales</taxon>
        <taxon>Streptomycetaceae</taxon>
        <taxon>Streptomyces</taxon>
    </lineage>
</organism>
<proteinExistence type="predicted"/>
<evidence type="ECO:0000256" key="1">
    <source>
        <dbReference type="SAM" id="MobiDB-lite"/>
    </source>
</evidence>
<name>A0ABQ2VEP7_9ACTN</name>
<protein>
    <submittedName>
        <fullName evidence="2">Uncharacterized protein</fullName>
    </submittedName>
</protein>
<keyword evidence="3" id="KW-1185">Reference proteome</keyword>
<gene>
    <name evidence="2" type="ORF">GCM10010211_51990</name>
</gene>
<feature type="region of interest" description="Disordered" evidence="1">
    <location>
        <begin position="1"/>
        <end position="25"/>
    </location>
</feature>
<reference evidence="3" key="1">
    <citation type="journal article" date="2019" name="Int. J. Syst. Evol. Microbiol.">
        <title>The Global Catalogue of Microorganisms (GCM) 10K type strain sequencing project: providing services to taxonomists for standard genome sequencing and annotation.</title>
        <authorList>
            <consortium name="The Broad Institute Genomics Platform"/>
            <consortium name="The Broad Institute Genome Sequencing Center for Infectious Disease"/>
            <person name="Wu L."/>
            <person name="Ma J."/>
        </authorList>
    </citation>
    <scope>NUCLEOTIDE SEQUENCE [LARGE SCALE GENOMIC DNA]</scope>
    <source>
        <strain evidence="3">JCM 3399</strain>
    </source>
</reference>
<sequence length="100" mass="10091">MTVPALDFLPAFRQPTGKSEHETRCSPEAIQHVQSQMPAAGLDATHPQAGDPGQVVAAARCGSCGQQTTQAVLGEGVPLLADVGIEVQGEGGAGASLDLS</sequence>
<dbReference type="EMBL" id="BMRP01000019">
    <property type="protein sequence ID" value="GGU79556.1"/>
    <property type="molecule type" value="Genomic_DNA"/>
</dbReference>
<accession>A0ABQ2VEP7</accession>
<evidence type="ECO:0000313" key="2">
    <source>
        <dbReference type="EMBL" id="GGU79556.1"/>
    </source>
</evidence>